<keyword evidence="1" id="KW-0472">Membrane</keyword>
<dbReference type="Proteomes" id="UP000188993">
    <property type="component" value="Chromosome"/>
</dbReference>
<organism evidence="3 4">
    <name type="scientific">Jeotgalibaca dankookensis</name>
    <dbReference type="NCBI Taxonomy" id="708126"/>
    <lineage>
        <taxon>Bacteria</taxon>
        <taxon>Bacillati</taxon>
        <taxon>Bacillota</taxon>
        <taxon>Bacilli</taxon>
        <taxon>Lactobacillales</taxon>
        <taxon>Carnobacteriaceae</taxon>
        <taxon>Jeotgalibaca</taxon>
    </lineage>
</organism>
<dbReference type="InterPro" id="IPR006976">
    <property type="entry name" value="VanZ-like"/>
</dbReference>
<accession>A0A1S6IS31</accession>
<dbReference type="PANTHER" id="PTHR28008">
    <property type="entry name" value="DOMAIN PROTEIN, PUTATIVE (AFU_ORTHOLOGUE AFUA_3G10980)-RELATED"/>
    <property type="match status" value="1"/>
</dbReference>
<dbReference type="RefSeq" id="WP_062468323.1">
    <property type="nucleotide sequence ID" value="NZ_BBYN01000006.1"/>
</dbReference>
<gene>
    <name evidence="3" type="ORF">BW727_102049</name>
</gene>
<dbReference type="PANTHER" id="PTHR28008:SF1">
    <property type="entry name" value="DOMAIN PROTEIN, PUTATIVE (AFU_ORTHOLOGUE AFUA_3G10980)-RELATED"/>
    <property type="match status" value="1"/>
</dbReference>
<evidence type="ECO:0000313" key="4">
    <source>
        <dbReference type="Proteomes" id="UP000188993"/>
    </source>
</evidence>
<proteinExistence type="predicted"/>
<keyword evidence="1" id="KW-0812">Transmembrane</keyword>
<dbReference type="AlphaFoldDB" id="A0A1S6IS31"/>
<dbReference type="NCBIfam" id="NF037970">
    <property type="entry name" value="vanZ_1"/>
    <property type="match status" value="1"/>
</dbReference>
<keyword evidence="1" id="KW-1133">Transmembrane helix</keyword>
<dbReference type="OrthoDB" id="291892at2"/>
<feature type="transmembrane region" description="Helical" evidence="1">
    <location>
        <begin position="7"/>
        <end position="27"/>
    </location>
</feature>
<keyword evidence="4" id="KW-1185">Reference proteome</keyword>
<protein>
    <recommendedName>
        <fullName evidence="2">VanZ-like domain-containing protein</fullName>
    </recommendedName>
</protein>
<dbReference type="KEGG" id="jda:BW727_102049"/>
<dbReference type="Pfam" id="PF04892">
    <property type="entry name" value="VanZ"/>
    <property type="match status" value="1"/>
</dbReference>
<dbReference type="PIRSF" id="PIRSF019083">
    <property type="entry name" value="UCP019083_VanZ"/>
    <property type="match status" value="1"/>
</dbReference>
<dbReference type="STRING" id="708126.BW727_102049"/>
<dbReference type="InterPro" id="IPR016747">
    <property type="entry name" value="Phosphotransbutyrylase"/>
</dbReference>
<evidence type="ECO:0000259" key="2">
    <source>
        <dbReference type="Pfam" id="PF04892"/>
    </source>
</evidence>
<feature type="domain" description="VanZ-like" evidence="2">
    <location>
        <begin position="10"/>
        <end position="141"/>
    </location>
</feature>
<dbReference type="EMBL" id="CP019728">
    <property type="protein sequence ID" value="AQS54363.1"/>
    <property type="molecule type" value="Genomic_DNA"/>
</dbReference>
<sequence>MKQRNIWISWAMVVIWMMLIFSFSSQVGSTSGALSGSVVGFIEDIWTRTLPNWPLNLDALHLFIRKAAHFIVYLILGFLTTRALYTSHIPYKKRIFLALLISFLYASSDEIHQSFVPNRGPSFWDVLLDTLGASVGLYCYEKLLKLQTPK</sequence>
<feature type="transmembrane region" description="Helical" evidence="1">
    <location>
        <begin position="67"/>
        <end position="85"/>
    </location>
</feature>
<name>A0A1S6IS31_9LACT</name>
<evidence type="ECO:0000256" key="1">
    <source>
        <dbReference type="SAM" id="Phobius"/>
    </source>
</evidence>
<evidence type="ECO:0000313" key="3">
    <source>
        <dbReference type="EMBL" id="AQS54363.1"/>
    </source>
</evidence>
<reference evidence="3 4" key="1">
    <citation type="journal article" date="2014" name="Int. J. Syst. Evol. Microbiol.">
        <title>Jeotgalibaca dankookensis gen. nov., sp. nov., a member of the family Carnobacteriaceae, isolated from seujeot (Korean traditional food).</title>
        <authorList>
            <person name="Lee D.G."/>
            <person name="Trujillo M.E."/>
            <person name="Kang H."/>
            <person name="Ahn T.Y."/>
        </authorList>
    </citation>
    <scope>NUCLEOTIDE SEQUENCE [LARGE SCALE GENOMIC DNA]</scope>
    <source>
        <strain evidence="3 4">EX-07</strain>
    </source>
</reference>